<evidence type="ECO:0000313" key="2">
    <source>
        <dbReference type="Proteomes" id="UP000240708"/>
    </source>
</evidence>
<evidence type="ECO:0000313" key="1">
    <source>
        <dbReference type="EMBL" id="PSL04958.1"/>
    </source>
</evidence>
<dbReference type="InterPro" id="IPR011042">
    <property type="entry name" value="6-blade_b-propeller_TolB-like"/>
</dbReference>
<dbReference type="PROSITE" id="PS51257">
    <property type="entry name" value="PROKAR_LIPOPROTEIN"/>
    <property type="match status" value="1"/>
</dbReference>
<proteinExistence type="predicted"/>
<accession>A0A2P8E684</accession>
<comment type="caution">
    <text evidence="1">The sequence shown here is derived from an EMBL/GenBank/DDBJ whole genome shotgun (WGS) entry which is preliminary data.</text>
</comment>
<sequence length="386" mass="45148">MDRVLFLLFFSIFSFQGCKGKLPNNETQKIKIDLSKSEVRPISDIVHNINYILLDPPDETPLVRPYKIVFHNDEIYVEDRSLSNLMIFDRSGKLIKSIFSTGKGPFEFYLLEDFSFNNDKLYIKDRILGKILTYDLKGNFIEEIRQYVDGPKFFRGETFILEYMNNKTSWGNYNFIRTENSDIQGFVDIKKGFEDLRSGDRTGFVKNITNNQIFYNIPFSYNIAIFDSLGIFNKIIEFDLAKDRLDDAKRVEFFNNHQKRLSYVSENEIVENIGLIAPFMDSYLVTFKQGGKDNHFFILNDSSSIIYQAKNFINDLDGLQLDYYPWTYSEVGFVCLFSSSHLYNSYIKIFQGKSVTPLPGNIHGFFQENKEKLKGDYHVLVEFELK</sequence>
<dbReference type="SUPFAM" id="SSF63825">
    <property type="entry name" value="YWTD domain"/>
    <property type="match status" value="1"/>
</dbReference>
<gene>
    <name evidence="1" type="ORF">CLV48_104132</name>
</gene>
<protein>
    <submittedName>
        <fullName evidence="1">6-bladed beta-propeller protein</fullName>
    </submittedName>
</protein>
<name>A0A2P8E684_9BACT</name>
<dbReference type="Pfam" id="PF17170">
    <property type="entry name" value="DUF5128"/>
    <property type="match status" value="1"/>
</dbReference>
<dbReference type="EMBL" id="PYGF01000004">
    <property type="protein sequence ID" value="PSL04958.1"/>
    <property type="molecule type" value="Genomic_DNA"/>
</dbReference>
<reference evidence="1 2" key="1">
    <citation type="submission" date="2018-03" db="EMBL/GenBank/DDBJ databases">
        <title>Genomic Encyclopedia of Archaeal and Bacterial Type Strains, Phase II (KMG-II): from individual species to whole genera.</title>
        <authorList>
            <person name="Goeker M."/>
        </authorList>
    </citation>
    <scope>NUCLEOTIDE SEQUENCE [LARGE SCALE GENOMIC DNA]</scope>
    <source>
        <strain evidence="1 2">DSM 28057</strain>
    </source>
</reference>
<organism evidence="1 2">
    <name type="scientific">Cecembia rubra</name>
    <dbReference type="NCBI Taxonomy" id="1485585"/>
    <lineage>
        <taxon>Bacteria</taxon>
        <taxon>Pseudomonadati</taxon>
        <taxon>Bacteroidota</taxon>
        <taxon>Cytophagia</taxon>
        <taxon>Cytophagales</taxon>
        <taxon>Cyclobacteriaceae</taxon>
        <taxon>Cecembia</taxon>
    </lineage>
</organism>
<dbReference type="RefSeq" id="WP_106567003.1">
    <property type="nucleotide sequence ID" value="NZ_PYGF01000004.1"/>
</dbReference>
<dbReference type="Proteomes" id="UP000240708">
    <property type="component" value="Unassembled WGS sequence"/>
</dbReference>
<dbReference type="AlphaFoldDB" id="A0A2P8E684"/>
<dbReference type="Gene3D" id="2.120.10.30">
    <property type="entry name" value="TolB, C-terminal domain"/>
    <property type="match status" value="1"/>
</dbReference>
<keyword evidence="2" id="KW-1185">Reference proteome</keyword>
<dbReference type="OrthoDB" id="1098767at2"/>